<reference evidence="4" key="3">
    <citation type="submission" date="2021-05" db="UniProtKB">
        <authorList>
            <consortium name="EnsemblPlants"/>
        </authorList>
    </citation>
    <scope>IDENTIFICATION</scope>
    <source>
        <strain evidence="4">cv. B73</strain>
    </source>
</reference>
<evidence type="ECO:0007829" key="6">
    <source>
        <dbReference type="PeptideAtlas" id="A0A804LF34"/>
    </source>
</evidence>
<feature type="region of interest" description="Disordered" evidence="3">
    <location>
        <begin position="241"/>
        <end position="280"/>
    </location>
</feature>
<feature type="compositionally biased region" description="Polar residues" evidence="3">
    <location>
        <begin position="194"/>
        <end position="203"/>
    </location>
</feature>
<dbReference type="InterPro" id="IPR032675">
    <property type="entry name" value="LRR_dom_sf"/>
</dbReference>
<evidence type="ECO:0000256" key="1">
    <source>
        <dbReference type="ARBA" id="ARBA00022614"/>
    </source>
</evidence>
<organism evidence="4 5">
    <name type="scientific">Zea mays</name>
    <name type="common">Maize</name>
    <dbReference type="NCBI Taxonomy" id="4577"/>
    <lineage>
        <taxon>Eukaryota</taxon>
        <taxon>Viridiplantae</taxon>
        <taxon>Streptophyta</taxon>
        <taxon>Embryophyta</taxon>
        <taxon>Tracheophyta</taxon>
        <taxon>Spermatophyta</taxon>
        <taxon>Magnoliopsida</taxon>
        <taxon>Liliopsida</taxon>
        <taxon>Poales</taxon>
        <taxon>Poaceae</taxon>
        <taxon>PACMAD clade</taxon>
        <taxon>Panicoideae</taxon>
        <taxon>Andropogonodae</taxon>
        <taxon>Andropogoneae</taxon>
        <taxon>Tripsacinae</taxon>
        <taxon>Zea</taxon>
    </lineage>
</organism>
<dbReference type="FunCoup" id="A0A804LF34">
    <property type="interactions" value="1532"/>
</dbReference>
<reference evidence="4" key="2">
    <citation type="submission" date="2019-07" db="EMBL/GenBank/DDBJ databases">
        <authorList>
            <person name="Seetharam A."/>
            <person name="Woodhouse M."/>
            <person name="Cannon E."/>
        </authorList>
    </citation>
    <scope>NUCLEOTIDE SEQUENCE [LARGE SCALE GENOMIC DNA]</scope>
    <source>
        <strain evidence="4">cv. B73</strain>
    </source>
</reference>
<feature type="compositionally biased region" description="Polar residues" evidence="3">
    <location>
        <begin position="630"/>
        <end position="642"/>
    </location>
</feature>
<keyword evidence="2" id="KW-0677">Repeat</keyword>
<feature type="compositionally biased region" description="Low complexity" evidence="3">
    <location>
        <begin position="99"/>
        <end position="113"/>
    </location>
</feature>
<proteinExistence type="evidence at protein level"/>
<dbReference type="InterPro" id="IPR001611">
    <property type="entry name" value="Leu-rich_rpt"/>
</dbReference>
<gene>
    <name evidence="4" type="primary">LOC103631845</name>
</gene>
<dbReference type="SMART" id="SM00365">
    <property type="entry name" value="LRR_SD22"/>
    <property type="match status" value="4"/>
</dbReference>
<feature type="region of interest" description="Disordered" evidence="3">
    <location>
        <begin position="329"/>
        <end position="379"/>
    </location>
</feature>
<dbReference type="Gramene" id="Zm00001eb006860_T003">
    <property type="protein sequence ID" value="Zm00001eb006860_P003"/>
    <property type="gene ID" value="Zm00001eb006860"/>
</dbReference>
<dbReference type="SUPFAM" id="SSF52075">
    <property type="entry name" value="Outer arm dynein light chain 1"/>
    <property type="match status" value="1"/>
</dbReference>
<dbReference type="Gene3D" id="3.80.10.10">
    <property type="entry name" value="Ribonuclease Inhibitor"/>
    <property type="match status" value="1"/>
</dbReference>
<feature type="compositionally biased region" description="Basic residues" evidence="3">
    <location>
        <begin position="365"/>
        <end position="377"/>
    </location>
</feature>
<dbReference type="Pfam" id="PF12799">
    <property type="entry name" value="LRR_4"/>
    <property type="match status" value="1"/>
</dbReference>
<evidence type="ECO:0008006" key="7">
    <source>
        <dbReference type="Google" id="ProtNLM"/>
    </source>
</evidence>
<sequence>MGKMSCFSGLLSCKKKALEGKNKGAYAKKASGNDCPKVKPVEFMDMVVADAVVDDVSRCRDSVPASACSSRLVAHAAAELARHATGENGDKAAAKRDSSSAAGSSSSGYSSDGTGDDAKSAEPDDGEPCSLGRMSPTAASPKLMRSCSNIETTRSVLTGSDLPAKSRSYDDLKTLPSHGSSSARSGGAVRASPTPASSRTSCSADRVMLKKRSSRQVLPSRSRKLWWQLFLWSHRNVHRRRGASAPTPTTLLWPSPGREGGGAAHRRDGYASDTLGTATADDAKEKGVAVEEEGPRVPTQWVAFSAEASPLDRVSAWVNSLGNGSFHAVDEDGGATGHGGDGASRLRPRPRRSEIVELPTSAAGGRRHPQPQARRRAAAAAAEAGQASGIIVQTLNTFSSVAHIAGMGLQAVPAIAAFSTLRAVNLSGNVIVRITAGSLPKGLHSLDLSRNKIAIIEGLRDLTRLRVLNLSYNRISRIGHGLSSCTAIRELYLAGNKIGDVEGLHRLLKLAVLDVSFNKIGTAKSLGQLVANYGSLRAINLLGNPVQANAGDDTLRRAVSGLLPRIEYLNKQAVKPQRAREVAKDSVAQAALGNAAGANSRRRPARRLGQSPAGSSAAKGRRGSRGRSVTRPQSSSLPLPRR</sequence>
<dbReference type="FunFam" id="3.80.10.10:FF:000505">
    <property type="entry name" value="Outer arm dynein light chain 1 protein"/>
    <property type="match status" value="1"/>
</dbReference>
<feature type="compositionally biased region" description="Basic and acidic residues" evidence="3">
    <location>
        <begin position="84"/>
        <end position="98"/>
    </location>
</feature>
<dbReference type="InterPro" id="IPR025875">
    <property type="entry name" value="Leu-rich_rpt_4"/>
</dbReference>
<dbReference type="AlphaFoldDB" id="A0A804LF34"/>
<dbReference type="InParanoid" id="A0A804LF34"/>
<feature type="region of interest" description="Disordered" evidence="3">
    <location>
        <begin position="84"/>
        <end position="215"/>
    </location>
</feature>
<name>A0A804LF34_MAIZE</name>
<dbReference type="PANTHER" id="PTHR15454">
    <property type="entry name" value="NISCHARIN RELATED"/>
    <property type="match status" value="1"/>
</dbReference>
<feature type="compositionally biased region" description="Low complexity" evidence="3">
    <location>
        <begin position="177"/>
        <end position="192"/>
    </location>
</feature>
<protein>
    <recommendedName>
        <fullName evidence="7">Outer arm dynein light chain 1 protein</fullName>
    </recommendedName>
</protein>
<evidence type="ECO:0000313" key="4">
    <source>
        <dbReference type="EnsemblPlants" id="Zm00001eb006860_P003"/>
    </source>
</evidence>
<dbReference type="KEGG" id="zma:103631845"/>
<keyword evidence="1" id="KW-0433">Leucine-rich repeat</keyword>
<dbReference type="OrthoDB" id="1904536at2759"/>
<feature type="region of interest" description="Disordered" evidence="3">
    <location>
        <begin position="593"/>
        <end position="642"/>
    </location>
</feature>
<dbReference type="PROSITE" id="PS51450">
    <property type="entry name" value="LRR"/>
    <property type="match status" value="3"/>
</dbReference>
<dbReference type="EnsemblPlants" id="Zm00001eb006860_T003">
    <property type="protein sequence ID" value="Zm00001eb006860_P003"/>
    <property type="gene ID" value="Zm00001eb006860"/>
</dbReference>
<dbReference type="RefSeq" id="XP_008651882.3">
    <property type="nucleotide sequence ID" value="XM_008653660.3"/>
</dbReference>
<keyword evidence="6" id="KW-1267">Proteomics identification</keyword>
<dbReference type="SMART" id="SM00369">
    <property type="entry name" value="LRR_TYP"/>
    <property type="match status" value="1"/>
</dbReference>
<reference evidence="5" key="1">
    <citation type="submission" date="2015-12" db="EMBL/GenBank/DDBJ databases">
        <title>Update maize B73 reference genome by single molecule sequencing technologies.</title>
        <authorList>
            <consortium name="Maize Genome Sequencing Project"/>
            <person name="Ware D."/>
        </authorList>
    </citation>
    <scope>NUCLEOTIDE SEQUENCE [LARGE SCALE GENOMIC DNA]</scope>
    <source>
        <strain evidence="5">cv. B73</strain>
    </source>
</reference>
<keyword evidence="5" id="KW-1185">Reference proteome</keyword>
<dbReference type="FunFam" id="3.80.10.10:FF:000200">
    <property type="entry name" value="Outer arm dynein light chain 1 protein"/>
    <property type="match status" value="1"/>
</dbReference>
<dbReference type="GeneID" id="103631845"/>
<accession>A0A804LF34</accession>
<evidence type="ECO:0000256" key="2">
    <source>
        <dbReference type="ARBA" id="ARBA00022737"/>
    </source>
</evidence>
<evidence type="ECO:0000313" key="5">
    <source>
        <dbReference type="Proteomes" id="UP000007305"/>
    </source>
</evidence>
<dbReference type="InterPro" id="IPR003591">
    <property type="entry name" value="Leu-rich_rpt_typical-subtyp"/>
</dbReference>
<dbReference type="GO" id="GO:0005737">
    <property type="term" value="C:cytoplasm"/>
    <property type="evidence" value="ECO:0000318"/>
    <property type="project" value="GO_Central"/>
</dbReference>
<dbReference type="PANTHER" id="PTHR15454:SF37">
    <property type="entry name" value="OUTER ARM DYNEIN LIGHT CHAIN 1 PROTEIN"/>
    <property type="match status" value="1"/>
</dbReference>
<evidence type="ECO:0000256" key="3">
    <source>
        <dbReference type="SAM" id="MobiDB-lite"/>
    </source>
</evidence>
<feature type="compositionally biased region" description="Polar residues" evidence="3">
    <location>
        <begin position="146"/>
        <end position="158"/>
    </location>
</feature>
<dbReference type="Proteomes" id="UP000007305">
    <property type="component" value="Chromosome 1"/>
</dbReference>